<comment type="subcellular location">
    <subcellularLocation>
        <location evidence="2">Cytoplasm</location>
    </subcellularLocation>
    <subcellularLocation>
        <location evidence="1">Endomembrane system</location>
    </subcellularLocation>
</comment>
<protein>
    <submittedName>
        <fullName evidence="9">CAN1 protein</fullName>
    </submittedName>
</protein>
<evidence type="ECO:0000256" key="3">
    <source>
        <dbReference type="ARBA" id="ARBA00022490"/>
    </source>
</evidence>
<evidence type="ECO:0000313" key="9">
    <source>
        <dbReference type="EMBL" id="NWX60945.1"/>
    </source>
</evidence>
<dbReference type="SUPFAM" id="SSF47473">
    <property type="entry name" value="EF-hand"/>
    <property type="match status" value="1"/>
</dbReference>
<name>A0A7K6XNM3_9PASE</name>
<keyword evidence="10" id="KW-1185">Reference proteome</keyword>
<evidence type="ECO:0000256" key="7">
    <source>
        <dbReference type="ARBA" id="ARBA00023136"/>
    </source>
</evidence>
<feature type="domain" description="EF-hand" evidence="8">
    <location>
        <begin position="30"/>
        <end position="65"/>
    </location>
</feature>
<keyword evidence="5" id="KW-0677">Repeat</keyword>
<dbReference type="PROSITE" id="PS00018">
    <property type="entry name" value="EF_HAND_1"/>
    <property type="match status" value="1"/>
</dbReference>
<dbReference type="InterPro" id="IPR002048">
    <property type="entry name" value="EF_hand_dom"/>
</dbReference>
<dbReference type="GO" id="GO:0012505">
    <property type="term" value="C:endomembrane system"/>
    <property type="evidence" value="ECO:0007669"/>
    <property type="project" value="UniProtKB-SubCell"/>
</dbReference>
<dbReference type="InterPro" id="IPR011992">
    <property type="entry name" value="EF-hand-dom_pair"/>
</dbReference>
<evidence type="ECO:0000256" key="1">
    <source>
        <dbReference type="ARBA" id="ARBA00004308"/>
    </source>
</evidence>
<dbReference type="PROSITE" id="PS50222">
    <property type="entry name" value="EF_HAND_2"/>
    <property type="match status" value="1"/>
</dbReference>
<keyword evidence="7" id="KW-0472">Membrane</keyword>
<dbReference type="Proteomes" id="UP000587587">
    <property type="component" value="Unassembled WGS sequence"/>
</dbReference>
<dbReference type="Gene3D" id="1.10.238.10">
    <property type="entry name" value="EF-hand"/>
    <property type="match status" value="1"/>
</dbReference>
<organism evidence="9 10">
    <name type="scientific">Promerops cafer</name>
    <name type="common">Cape sugarbird</name>
    <dbReference type="NCBI Taxonomy" id="254652"/>
    <lineage>
        <taxon>Eukaryota</taxon>
        <taxon>Metazoa</taxon>
        <taxon>Chordata</taxon>
        <taxon>Craniata</taxon>
        <taxon>Vertebrata</taxon>
        <taxon>Euteleostomi</taxon>
        <taxon>Archelosauria</taxon>
        <taxon>Archosauria</taxon>
        <taxon>Dinosauria</taxon>
        <taxon>Saurischia</taxon>
        <taxon>Theropoda</taxon>
        <taxon>Coelurosauria</taxon>
        <taxon>Aves</taxon>
        <taxon>Neognathae</taxon>
        <taxon>Neoaves</taxon>
        <taxon>Telluraves</taxon>
        <taxon>Australaves</taxon>
        <taxon>Passeriformes</taxon>
        <taxon>Passeroidea</taxon>
        <taxon>Nectariniidae</taxon>
        <taxon>Promerops</taxon>
    </lineage>
</organism>
<evidence type="ECO:0000313" key="10">
    <source>
        <dbReference type="Proteomes" id="UP000587587"/>
    </source>
</evidence>
<feature type="non-terminal residue" evidence="9">
    <location>
        <position position="1"/>
    </location>
</feature>
<keyword evidence="4" id="KW-0479">Metal-binding</keyword>
<evidence type="ECO:0000259" key="8">
    <source>
        <dbReference type="PROSITE" id="PS50222"/>
    </source>
</evidence>
<evidence type="ECO:0000256" key="6">
    <source>
        <dbReference type="ARBA" id="ARBA00022837"/>
    </source>
</evidence>
<evidence type="ECO:0000256" key="5">
    <source>
        <dbReference type="ARBA" id="ARBA00022737"/>
    </source>
</evidence>
<dbReference type="GO" id="GO:0005509">
    <property type="term" value="F:calcium ion binding"/>
    <property type="evidence" value="ECO:0007669"/>
    <property type="project" value="InterPro"/>
</dbReference>
<comment type="caution">
    <text evidence="9">The sequence shown here is derived from an EMBL/GenBank/DDBJ whole genome shotgun (WGS) entry which is preliminary data.</text>
</comment>
<dbReference type="Pfam" id="PF13405">
    <property type="entry name" value="EF-hand_6"/>
    <property type="match status" value="1"/>
</dbReference>
<evidence type="ECO:0000256" key="4">
    <source>
        <dbReference type="ARBA" id="ARBA00022723"/>
    </source>
</evidence>
<dbReference type="PANTHER" id="PTHR46735">
    <property type="entry name" value="CALPAIN, SMALL SUBUNIT 1 A-RELATED"/>
    <property type="match status" value="1"/>
</dbReference>
<dbReference type="AlphaFoldDB" id="A0A7K6XNM3"/>
<reference evidence="9 10" key="1">
    <citation type="submission" date="2019-09" db="EMBL/GenBank/DDBJ databases">
        <title>Bird 10,000 Genomes (B10K) Project - Family phase.</title>
        <authorList>
            <person name="Zhang G."/>
        </authorList>
    </citation>
    <scope>NUCLEOTIDE SEQUENCE [LARGE SCALE GENOMIC DNA]</scope>
    <source>
        <strain evidence="9">B10K-UC-030-53</strain>
    </source>
</reference>
<accession>A0A7K6XNM3</accession>
<dbReference type="PANTHER" id="PTHR46735:SF3">
    <property type="entry name" value="CALPAIN SMALL SUBUNIT 1-RELATED"/>
    <property type="match status" value="1"/>
</dbReference>
<dbReference type="GO" id="GO:0110158">
    <property type="term" value="C:calpain complex"/>
    <property type="evidence" value="ECO:0007669"/>
    <property type="project" value="TreeGrafter"/>
</dbReference>
<dbReference type="EMBL" id="VZSE01008457">
    <property type="protein sequence ID" value="NWX60945.1"/>
    <property type="molecule type" value="Genomic_DNA"/>
</dbReference>
<keyword evidence="6" id="KW-0106">Calcium</keyword>
<evidence type="ECO:0000256" key="2">
    <source>
        <dbReference type="ARBA" id="ARBA00004496"/>
    </source>
</evidence>
<dbReference type="InterPro" id="IPR018247">
    <property type="entry name" value="EF_Hand_1_Ca_BS"/>
</dbReference>
<gene>
    <name evidence="9" type="primary">Capn1_0</name>
    <name evidence="9" type="ORF">PROCAF_R01541</name>
</gene>
<keyword evidence="3" id="KW-0963">Cytoplasm</keyword>
<proteinExistence type="predicted"/>
<feature type="non-terminal residue" evidence="9">
    <location>
        <position position="129"/>
    </location>
</feature>
<sequence length="129" mass="14245">TPGAPLSLTPLPQKDGNGKLGLVEFNILWNRIRNYLSIFRKFDLDKSGSISAYELRLALEAAGDPRGPPWPPPLPCPGGPQVTPGVSPVPGYRLNKKLHELLITRYAEPDLALDFDSFVCCLVRLETMF</sequence>